<dbReference type="GO" id="GO:0016758">
    <property type="term" value="F:hexosyltransferase activity"/>
    <property type="evidence" value="ECO:0007669"/>
    <property type="project" value="UniProtKB-ARBA"/>
</dbReference>
<feature type="domain" description="Glycosyltransferase 2-like" evidence="1">
    <location>
        <begin position="2"/>
        <end position="146"/>
    </location>
</feature>
<organism evidence="2 3">
    <name type="scientific">Fibrella rubiginis</name>
    <dbReference type="NCBI Taxonomy" id="2817060"/>
    <lineage>
        <taxon>Bacteria</taxon>
        <taxon>Pseudomonadati</taxon>
        <taxon>Bacteroidota</taxon>
        <taxon>Cytophagia</taxon>
        <taxon>Cytophagales</taxon>
        <taxon>Spirosomataceae</taxon>
        <taxon>Fibrella</taxon>
    </lineage>
</organism>
<keyword evidence="3" id="KW-1185">Reference proteome</keyword>
<dbReference type="Proteomes" id="UP000664034">
    <property type="component" value="Unassembled WGS sequence"/>
</dbReference>
<dbReference type="AlphaFoldDB" id="A0A939GGI9"/>
<evidence type="ECO:0000259" key="1">
    <source>
        <dbReference type="Pfam" id="PF00535"/>
    </source>
</evidence>
<gene>
    <name evidence="2" type="ORF">J2I47_15370</name>
</gene>
<dbReference type="InterPro" id="IPR001173">
    <property type="entry name" value="Glyco_trans_2-like"/>
</dbReference>
<dbReference type="EMBL" id="JAFMYV010000007">
    <property type="protein sequence ID" value="MBO0937936.1"/>
    <property type="molecule type" value="Genomic_DNA"/>
</dbReference>
<sequence length="232" mass="26264">MYVKEQIDSILSQLAVDDELLISDDASTDDTVQIIADIQDSRIRFLGSQHFGSPVLNFERVLREARGQYIFLADQDDVWAPNKVVRMLEELQSADLVVSDCTFIDGAGKVIGESYFKAYKSGEGVLKNFVKNTYLGNCIAFRQSVLFKSLPFPPSLYKASKFALYHDVWIGMVANIWFRVRFIPDKLSAYRRHSANASPTEMNAKSPNSFIKKIKSRYLLATGLVGRLLRFS</sequence>
<comment type="caution">
    <text evidence="2">The sequence shown here is derived from an EMBL/GenBank/DDBJ whole genome shotgun (WGS) entry which is preliminary data.</text>
</comment>
<accession>A0A939GGI9</accession>
<dbReference type="InterPro" id="IPR029044">
    <property type="entry name" value="Nucleotide-diphossugar_trans"/>
</dbReference>
<dbReference type="Pfam" id="PF00535">
    <property type="entry name" value="Glycos_transf_2"/>
    <property type="match status" value="1"/>
</dbReference>
<dbReference type="PANTHER" id="PTHR22916:SF3">
    <property type="entry name" value="UDP-GLCNAC:BETAGAL BETA-1,3-N-ACETYLGLUCOSAMINYLTRANSFERASE-LIKE PROTEIN 1"/>
    <property type="match status" value="1"/>
</dbReference>
<protein>
    <submittedName>
        <fullName evidence="2">Glycosyltransferase</fullName>
    </submittedName>
</protein>
<evidence type="ECO:0000313" key="2">
    <source>
        <dbReference type="EMBL" id="MBO0937936.1"/>
    </source>
</evidence>
<name>A0A939GGI9_9BACT</name>
<dbReference type="Gene3D" id="3.90.550.10">
    <property type="entry name" value="Spore Coat Polysaccharide Biosynthesis Protein SpsA, Chain A"/>
    <property type="match status" value="1"/>
</dbReference>
<reference evidence="2" key="1">
    <citation type="submission" date="2021-03" db="EMBL/GenBank/DDBJ databases">
        <title>Fibrella sp. HMF5335 genome sequencing and assembly.</title>
        <authorList>
            <person name="Kang H."/>
            <person name="Kim H."/>
            <person name="Bae S."/>
            <person name="Joh K."/>
        </authorList>
    </citation>
    <scope>NUCLEOTIDE SEQUENCE</scope>
    <source>
        <strain evidence="2">HMF5335</strain>
    </source>
</reference>
<dbReference type="SUPFAM" id="SSF53448">
    <property type="entry name" value="Nucleotide-diphospho-sugar transferases"/>
    <property type="match status" value="1"/>
</dbReference>
<evidence type="ECO:0000313" key="3">
    <source>
        <dbReference type="Proteomes" id="UP000664034"/>
    </source>
</evidence>
<dbReference type="PANTHER" id="PTHR22916">
    <property type="entry name" value="GLYCOSYLTRANSFERASE"/>
    <property type="match status" value="1"/>
</dbReference>
<proteinExistence type="predicted"/>